<dbReference type="InterPro" id="IPR013324">
    <property type="entry name" value="RNA_pol_sigma_r3/r4-like"/>
</dbReference>
<feature type="domain" description="RNA polymerase sigma-70 region 2" evidence="5">
    <location>
        <begin position="31"/>
        <end position="93"/>
    </location>
</feature>
<name>A0A413UZN8_BACOV</name>
<evidence type="ECO:0000256" key="3">
    <source>
        <dbReference type="ARBA" id="ARBA00023082"/>
    </source>
</evidence>
<evidence type="ECO:0000313" key="8">
    <source>
        <dbReference type="EMBL" id="QDM09007.1"/>
    </source>
</evidence>
<dbReference type="Gene3D" id="1.10.10.10">
    <property type="entry name" value="Winged helix-like DNA-binding domain superfamily/Winged helix DNA-binding domain"/>
    <property type="match status" value="1"/>
</dbReference>
<keyword evidence="4" id="KW-0804">Transcription</keyword>
<keyword evidence="2" id="KW-0805">Transcription regulation</keyword>
<gene>
    <name evidence="8" type="ORF">DYI28_09945</name>
    <name evidence="7" type="ORF">PQ628_23400</name>
</gene>
<dbReference type="InterPro" id="IPR036388">
    <property type="entry name" value="WH-like_DNA-bd_sf"/>
</dbReference>
<dbReference type="SUPFAM" id="SSF88659">
    <property type="entry name" value="Sigma3 and sigma4 domains of RNA polymerase sigma factors"/>
    <property type="match status" value="1"/>
</dbReference>
<reference evidence="9" key="1">
    <citation type="journal article" date="2018" name="J. Anim. Genet.">
        <title>Acquired interbacterial defense systems protect against interspecies antagonism in the human gut microbiome.</title>
        <authorList>
            <person name="Ross B.D."/>
            <person name="Verster A.J."/>
            <person name="Radey M.C."/>
            <person name="Schmidtke D.T."/>
            <person name="Pope C.E."/>
            <person name="Hoffman L.R."/>
            <person name="Hajjar A."/>
            <person name="Peterson S.B."/>
            <person name="Borenstein E."/>
            <person name="Mougous J."/>
        </authorList>
    </citation>
    <scope>NUCLEOTIDE SEQUENCE [LARGE SCALE GENOMIC DNA]</scope>
    <source>
        <strain evidence="9">3725 D1 iv</strain>
    </source>
</reference>
<dbReference type="EMBL" id="JAQQPO010000038">
    <property type="protein sequence ID" value="MDC7961150.1"/>
    <property type="molecule type" value="Genomic_DNA"/>
</dbReference>
<dbReference type="PANTHER" id="PTHR43133">
    <property type="entry name" value="RNA POLYMERASE ECF-TYPE SIGMA FACTO"/>
    <property type="match status" value="1"/>
</dbReference>
<comment type="similarity">
    <text evidence="1">Belongs to the sigma-70 factor family. ECF subfamily.</text>
</comment>
<reference evidence="8" key="3">
    <citation type="submission" date="2019-07" db="EMBL/GenBank/DDBJ databases">
        <authorList>
            <person name="Ross B.D."/>
            <person name="Verster A.J."/>
            <person name="Radey M.C."/>
            <person name="Schmidtke D.T."/>
            <person name="Pope C.E."/>
            <person name="Hoffman L.R."/>
            <person name="Hajjar A."/>
            <person name="Peterson S.B."/>
            <person name="Borenstein E."/>
            <person name="Mougous J.D."/>
        </authorList>
    </citation>
    <scope>NUCLEOTIDE SEQUENCE</scope>
    <source>
        <strain evidence="8">3725 D1 iv</strain>
    </source>
</reference>
<dbReference type="GO" id="GO:0003677">
    <property type="term" value="F:DNA binding"/>
    <property type="evidence" value="ECO:0007669"/>
    <property type="project" value="InterPro"/>
</dbReference>
<dbReference type="CDD" id="cd06171">
    <property type="entry name" value="Sigma70_r4"/>
    <property type="match status" value="1"/>
</dbReference>
<evidence type="ECO:0000256" key="2">
    <source>
        <dbReference type="ARBA" id="ARBA00023015"/>
    </source>
</evidence>
<feature type="domain" description="RNA polymerase sigma factor 70 region 4 type 2" evidence="6">
    <location>
        <begin position="125"/>
        <end position="177"/>
    </location>
</feature>
<reference evidence="8" key="2">
    <citation type="journal article" date="2018" name="Nature">
        <title>Human gut bacteria contain acquired interbacterial defence systems.</title>
        <authorList>
            <person name="Ross B.D."/>
            <person name="Verster A.J."/>
            <person name="Radey M.C."/>
            <person name="Schmidtke D.T."/>
            <person name="Pope C.E."/>
            <person name="Hoffman L.R."/>
            <person name="Hajjar A."/>
            <person name="Peterson S.B."/>
            <person name="Borenstein E."/>
            <person name="Mougous J."/>
        </authorList>
    </citation>
    <scope>NUCLEOTIDE SEQUENCE</scope>
    <source>
        <strain evidence="8">3725 D1 iv</strain>
    </source>
</reference>
<evidence type="ECO:0000259" key="5">
    <source>
        <dbReference type="Pfam" id="PF04542"/>
    </source>
</evidence>
<dbReference type="InterPro" id="IPR013325">
    <property type="entry name" value="RNA_pol_sigma_r2"/>
</dbReference>
<dbReference type="InterPro" id="IPR014284">
    <property type="entry name" value="RNA_pol_sigma-70_dom"/>
</dbReference>
<dbReference type="InterPro" id="IPR013249">
    <property type="entry name" value="RNA_pol_sigma70_r4_t2"/>
</dbReference>
<dbReference type="Pfam" id="PF08281">
    <property type="entry name" value="Sigma70_r4_2"/>
    <property type="match status" value="1"/>
</dbReference>
<reference evidence="7" key="4">
    <citation type="submission" date="2022-10" db="EMBL/GenBank/DDBJ databases">
        <title>Human gut microbiome strain richness.</title>
        <authorList>
            <person name="Chen-Liaw A."/>
        </authorList>
    </citation>
    <scope>NUCLEOTIDE SEQUENCE</scope>
    <source>
        <strain evidence="7">RTP21484st1_H8_RTP21484_190118</strain>
    </source>
</reference>
<dbReference type="GO" id="GO:0006352">
    <property type="term" value="P:DNA-templated transcription initiation"/>
    <property type="evidence" value="ECO:0007669"/>
    <property type="project" value="InterPro"/>
</dbReference>
<keyword evidence="3" id="KW-0731">Sigma factor</keyword>
<dbReference type="Proteomes" id="UP001215078">
    <property type="component" value="Unassembled WGS sequence"/>
</dbReference>
<dbReference type="NCBIfam" id="TIGR02937">
    <property type="entry name" value="sigma70-ECF"/>
    <property type="match status" value="1"/>
</dbReference>
<dbReference type="AlphaFoldDB" id="A0A413UZN8"/>
<sequence>MTLDDQKHIISLWIQFLDGNENAFSQLYCLFLDDLLTYGRRVGGDNEMVEDLIQDLFLKLYQKKIILEDNTRLRPFLFRALKNLIYNQLLRNAKLQPLPDYDFAFDLNYTIDEQLSLTQDQGLSDEIHHILKGLTGRQKEIIYLRFVHEMSFEEISEIMEINIQSARNLLTRSMEKLRKEVSSTTILFFIYMISI</sequence>
<accession>A0A413UZN8</accession>
<dbReference type="Pfam" id="PF04542">
    <property type="entry name" value="Sigma70_r2"/>
    <property type="match status" value="1"/>
</dbReference>
<dbReference type="SUPFAM" id="SSF88946">
    <property type="entry name" value="Sigma2 domain of RNA polymerase sigma factors"/>
    <property type="match status" value="1"/>
</dbReference>
<evidence type="ECO:0000313" key="7">
    <source>
        <dbReference type="EMBL" id="MDC7961150.1"/>
    </source>
</evidence>
<dbReference type="InterPro" id="IPR007627">
    <property type="entry name" value="RNA_pol_sigma70_r2"/>
</dbReference>
<evidence type="ECO:0000313" key="10">
    <source>
        <dbReference type="Proteomes" id="UP001215078"/>
    </source>
</evidence>
<dbReference type="Proteomes" id="UP000318823">
    <property type="component" value="Chromosome"/>
</dbReference>
<evidence type="ECO:0000313" key="9">
    <source>
        <dbReference type="Proteomes" id="UP000318823"/>
    </source>
</evidence>
<evidence type="ECO:0000259" key="6">
    <source>
        <dbReference type="Pfam" id="PF08281"/>
    </source>
</evidence>
<evidence type="ECO:0000256" key="1">
    <source>
        <dbReference type="ARBA" id="ARBA00010641"/>
    </source>
</evidence>
<organism evidence="7 10">
    <name type="scientific">Bacteroides ovatus</name>
    <dbReference type="NCBI Taxonomy" id="28116"/>
    <lineage>
        <taxon>Bacteria</taxon>
        <taxon>Pseudomonadati</taxon>
        <taxon>Bacteroidota</taxon>
        <taxon>Bacteroidia</taxon>
        <taxon>Bacteroidales</taxon>
        <taxon>Bacteroidaceae</taxon>
        <taxon>Bacteroides</taxon>
    </lineage>
</organism>
<dbReference type="InterPro" id="IPR039425">
    <property type="entry name" value="RNA_pol_sigma-70-like"/>
</dbReference>
<dbReference type="PANTHER" id="PTHR43133:SF46">
    <property type="entry name" value="RNA POLYMERASE SIGMA-70 FACTOR ECF SUBFAMILY"/>
    <property type="match status" value="1"/>
</dbReference>
<protein>
    <submittedName>
        <fullName evidence="7">RNA polymerase sigma factor</fullName>
    </submittedName>
</protein>
<evidence type="ECO:0000256" key="4">
    <source>
        <dbReference type="ARBA" id="ARBA00023163"/>
    </source>
</evidence>
<dbReference type="EMBL" id="CP041395">
    <property type="protein sequence ID" value="QDM09007.1"/>
    <property type="molecule type" value="Genomic_DNA"/>
</dbReference>
<dbReference type="GO" id="GO:0016987">
    <property type="term" value="F:sigma factor activity"/>
    <property type="evidence" value="ECO:0007669"/>
    <property type="project" value="UniProtKB-KW"/>
</dbReference>
<proteinExistence type="inferred from homology"/>
<dbReference type="RefSeq" id="WP_004326530.1">
    <property type="nucleotide sequence ID" value="NZ_CACRTD010000054.1"/>
</dbReference>
<dbReference type="Gene3D" id="1.10.1740.10">
    <property type="match status" value="1"/>
</dbReference>